<protein>
    <submittedName>
        <fullName evidence="2">Dimethylamine monooxygenase subunit DmmA family protein</fullName>
    </submittedName>
</protein>
<evidence type="ECO:0000313" key="2">
    <source>
        <dbReference type="EMBL" id="MFF0452917.1"/>
    </source>
</evidence>
<proteinExistence type="predicted"/>
<dbReference type="InterPro" id="IPR048037">
    <property type="entry name" value="DmmA-like_C"/>
</dbReference>
<gene>
    <name evidence="2" type="ORF">ACFYTH_06060</name>
</gene>
<comment type="caution">
    <text evidence="2">The sequence shown here is derived from an EMBL/GenBank/DDBJ whole genome shotgun (WGS) entry which is preliminary data.</text>
</comment>
<accession>A0ABW6NED8</accession>
<keyword evidence="2" id="KW-0503">Monooxygenase</keyword>
<sequence length="179" mass="18366">MTAYATTSVPGWAITGSSRAPAQPDATARSWIHVAIGVDGAATLRNWGAELDGVAATRISGVTAEDVRAGVAEAISQARVGVRVAIAGPSGDCLVVRAQLLSAGLEEDELTILATSAGPIEVYCPHCRQVTRAAVGIGAVTTCAICGLGLQVYYHVSRLTGRYLGFQADAETLPEGFAP</sequence>
<dbReference type="RefSeq" id="WP_387249661.1">
    <property type="nucleotide sequence ID" value="NZ_JBIALX010000002.1"/>
</dbReference>
<keyword evidence="3" id="KW-1185">Reference proteome</keyword>
<evidence type="ECO:0000259" key="1">
    <source>
        <dbReference type="Pfam" id="PF22289"/>
    </source>
</evidence>
<dbReference type="Proteomes" id="UP001601521">
    <property type="component" value="Unassembled WGS sequence"/>
</dbReference>
<organism evidence="2 3">
    <name type="scientific">Nocardia africana</name>
    <dbReference type="NCBI Taxonomy" id="134964"/>
    <lineage>
        <taxon>Bacteria</taxon>
        <taxon>Bacillati</taxon>
        <taxon>Actinomycetota</taxon>
        <taxon>Actinomycetes</taxon>
        <taxon>Mycobacteriales</taxon>
        <taxon>Nocardiaceae</taxon>
        <taxon>Nocardia</taxon>
    </lineage>
</organism>
<dbReference type="GO" id="GO:0004497">
    <property type="term" value="F:monooxygenase activity"/>
    <property type="evidence" value="ECO:0007669"/>
    <property type="project" value="UniProtKB-KW"/>
</dbReference>
<dbReference type="NCBIfam" id="NF041259">
    <property type="entry name" value="mono_DmmA_fam"/>
    <property type="match status" value="1"/>
</dbReference>
<name>A0ABW6NED8_9NOCA</name>
<evidence type="ECO:0000313" key="3">
    <source>
        <dbReference type="Proteomes" id="UP001601521"/>
    </source>
</evidence>
<dbReference type="Pfam" id="PF22289">
    <property type="entry name" value="DmmA-like_C"/>
    <property type="match status" value="1"/>
</dbReference>
<dbReference type="EMBL" id="JBIALX010000002">
    <property type="protein sequence ID" value="MFF0452917.1"/>
    <property type="molecule type" value="Genomic_DNA"/>
</dbReference>
<keyword evidence="2" id="KW-0560">Oxidoreductase</keyword>
<reference evidence="2 3" key="1">
    <citation type="submission" date="2024-10" db="EMBL/GenBank/DDBJ databases">
        <title>The Natural Products Discovery Center: Release of the First 8490 Sequenced Strains for Exploring Actinobacteria Biosynthetic Diversity.</title>
        <authorList>
            <person name="Kalkreuter E."/>
            <person name="Kautsar S.A."/>
            <person name="Yang D."/>
            <person name="Bader C.D."/>
            <person name="Teijaro C.N."/>
            <person name="Fluegel L."/>
            <person name="Davis C.M."/>
            <person name="Simpson J.R."/>
            <person name="Lauterbach L."/>
            <person name="Steele A.D."/>
            <person name="Gui C."/>
            <person name="Meng S."/>
            <person name="Li G."/>
            <person name="Viehrig K."/>
            <person name="Ye F."/>
            <person name="Su P."/>
            <person name="Kiefer A.F."/>
            <person name="Nichols A."/>
            <person name="Cepeda A.J."/>
            <person name="Yan W."/>
            <person name="Fan B."/>
            <person name="Jiang Y."/>
            <person name="Adhikari A."/>
            <person name="Zheng C.-J."/>
            <person name="Schuster L."/>
            <person name="Cowan T.M."/>
            <person name="Smanski M.J."/>
            <person name="Chevrette M.G."/>
            <person name="De Carvalho L.P.S."/>
            <person name="Shen B."/>
        </authorList>
    </citation>
    <scope>NUCLEOTIDE SEQUENCE [LARGE SCALE GENOMIC DNA]</scope>
    <source>
        <strain evidence="2 3">NPDC004550</strain>
    </source>
</reference>
<feature type="domain" description="Dimethylamine monooxygenase subunit DmmA-like C-terminal" evidence="1">
    <location>
        <begin position="122"/>
        <end position="165"/>
    </location>
</feature>